<dbReference type="AlphaFoldDB" id="A0A160THD7"/>
<sequence length="369" mass="42863">MSQRYVIRPTVPEDSQALLDLLSDTPQEGSIQLNFERQPNYFYATYIGTSDPDLWVMEDTQAKIIVGAFSIGKRNVFINGVPRAVRYASDLRIHRSQQGGRALYRMFKHYKEQTKDEWMQTVILEENKASMDTVSSGRTVLPTYYPAGRYRTNMIDLRRTEKRKIKHYVRRATADDVVIMQAFFDKEARKKQFYPCYDFSLIGTDNDYYRDIRLSDFFLAFESNGDRQNLIGMTGLWDQKNFKQTRIAGYANGMQYIRPFYNLYTKIFGGLSLPSAGALTSYLYLHSTVIANNETETFADLVAFARRELKNTRYDALVFGFDVNDPLHAVADKYKKVELFSRHFLTSYGEDPASELDSDRIMYLETSRL</sequence>
<protein>
    <recommendedName>
        <fullName evidence="2">N-acetyltransferase domain-containing protein</fullName>
    </recommendedName>
</protein>
<evidence type="ECO:0008006" key="2">
    <source>
        <dbReference type="Google" id="ProtNLM"/>
    </source>
</evidence>
<evidence type="ECO:0000313" key="1">
    <source>
        <dbReference type="EMBL" id="CUS42489.1"/>
    </source>
</evidence>
<accession>A0A160THD7</accession>
<dbReference type="EMBL" id="CZQC01000067">
    <property type="protein sequence ID" value="CUS42489.1"/>
    <property type="molecule type" value="Genomic_DNA"/>
</dbReference>
<name>A0A160THD7_9ZZZZ</name>
<organism evidence="1">
    <name type="scientific">hydrothermal vent metagenome</name>
    <dbReference type="NCBI Taxonomy" id="652676"/>
    <lineage>
        <taxon>unclassified sequences</taxon>
        <taxon>metagenomes</taxon>
        <taxon>ecological metagenomes</taxon>
    </lineage>
</organism>
<dbReference type="SUPFAM" id="SSF55729">
    <property type="entry name" value="Acyl-CoA N-acyltransferases (Nat)"/>
    <property type="match status" value="1"/>
</dbReference>
<dbReference type="Gene3D" id="3.40.630.30">
    <property type="match status" value="1"/>
</dbReference>
<reference evidence="1" key="1">
    <citation type="submission" date="2015-10" db="EMBL/GenBank/DDBJ databases">
        <authorList>
            <person name="Gilbert D.G."/>
        </authorList>
    </citation>
    <scope>NUCLEOTIDE SEQUENCE</scope>
</reference>
<proteinExistence type="predicted"/>
<gene>
    <name evidence="1" type="ORF">MGWOODY_Tha1812</name>
</gene>
<dbReference type="InterPro" id="IPR016181">
    <property type="entry name" value="Acyl_CoA_acyltransferase"/>
</dbReference>